<dbReference type="InParanoid" id="A0A7J6JLR1"/>
<proteinExistence type="predicted"/>
<dbReference type="EMBL" id="ANPB02000001">
    <property type="protein sequence ID" value="KAF4491535.1"/>
    <property type="molecule type" value="Genomic_DNA"/>
</dbReference>
<evidence type="ECO:0000313" key="1">
    <source>
        <dbReference type="EMBL" id="KAF4491535.1"/>
    </source>
</evidence>
<dbReference type="Proteomes" id="UP000011096">
    <property type="component" value="Unassembled WGS sequence"/>
</dbReference>
<sequence>MSNERYSSRVGTHLLDVLNAETDKHFHKWRYYRIVFCLMAPCKSRFQTTVDGRFYLKPGAYTVTIN</sequence>
<organism evidence="1 2">
    <name type="scientific">Colletotrichum fructicola (strain Nara gc5)</name>
    <name type="common">Anthracnose fungus</name>
    <name type="synonym">Colletotrichum gloeosporioides (strain Nara gc5)</name>
    <dbReference type="NCBI Taxonomy" id="1213859"/>
    <lineage>
        <taxon>Eukaryota</taxon>
        <taxon>Fungi</taxon>
        <taxon>Dikarya</taxon>
        <taxon>Ascomycota</taxon>
        <taxon>Pezizomycotina</taxon>
        <taxon>Sordariomycetes</taxon>
        <taxon>Hypocreomycetidae</taxon>
        <taxon>Glomerellales</taxon>
        <taxon>Glomerellaceae</taxon>
        <taxon>Colletotrichum</taxon>
        <taxon>Colletotrichum gloeosporioides species complex</taxon>
    </lineage>
</organism>
<dbReference type="GeneID" id="90979569"/>
<reference evidence="1 2" key="1">
    <citation type="submission" date="2012-08" db="EMBL/GenBank/DDBJ databases">
        <authorList>
            <person name="Gan P.H.P."/>
            <person name="Ikeda K."/>
            <person name="Irieda H."/>
            <person name="Narusaka M."/>
            <person name="O'Connell R.J."/>
            <person name="Narusaka Y."/>
            <person name="Takano Y."/>
            <person name="Kubo Y."/>
            <person name="Shirasu K."/>
        </authorList>
    </citation>
    <scope>NUCLEOTIDE SEQUENCE [LARGE SCALE GENOMIC DNA]</scope>
    <source>
        <strain evidence="1 2">Nara gc5</strain>
    </source>
</reference>
<dbReference type="OrthoDB" id="10422209at2759"/>
<comment type="caution">
    <text evidence="1">The sequence shown here is derived from an EMBL/GenBank/DDBJ whole genome shotgun (WGS) entry which is preliminary data.</text>
</comment>
<reference evidence="1 2" key="2">
    <citation type="submission" date="2020-04" db="EMBL/GenBank/DDBJ databases">
        <title>Genome sequencing and assembly of multiple isolates from the Colletotrichum gloeosporioides species complex.</title>
        <authorList>
            <person name="Gan P."/>
            <person name="Shirasu K."/>
        </authorList>
    </citation>
    <scope>NUCLEOTIDE SEQUENCE [LARGE SCALE GENOMIC DNA]</scope>
    <source>
        <strain evidence="1 2">Nara gc5</strain>
    </source>
</reference>
<evidence type="ECO:0000313" key="2">
    <source>
        <dbReference type="Proteomes" id="UP000011096"/>
    </source>
</evidence>
<gene>
    <name evidence="1" type="ORF">CGGC5_v000246</name>
</gene>
<dbReference type="AlphaFoldDB" id="A0A7J6JLR1"/>
<accession>A0A7J6JLR1</accession>
<keyword evidence="2" id="KW-1185">Reference proteome</keyword>
<protein>
    <submittedName>
        <fullName evidence="1">Uncharacterized protein</fullName>
    </submittedName>
</protein>
<name>A0A7J6JLR1_COLFN</name>
<dbReference type="RefSeq" id="XP_066009767.1">
    <property type="nucleotide sequence ID" value="XM_066150649.1"/>
</dbReference>